<dbReference type="PANTHER" id="PTHR22870">
    <property type="entry name" value="REGULATOR OF CHROMOSOME CONDENSATION"/>
    <property type="match status" value="1"/>
</dbReference>
<protein>
    <recommendedName>
        <fullName evidence="4">RCC1-like domain-containing protein</fullName>
    </recommendedName>
</protein>
<evidence type="ECO:0000259" key="4">
    <source>
        <dbReference type="Pfam" id="PF25390"/>
    </source>
</evidence>
<evidence type="ECO:0000256" key="1">
    <source>
        <dbReference type="ARBA" id="ARBA00022737"/>
    </source>
</evidence>
<dbReference type="SUPFAM" id="SSF50985">
    <property type="entry name" value="RCC1/BLIP-II"/>
    <property type="match status" value="1"/>
</dbReference>
<accession>A0A913Z641</accession>
<feature type="repeat" description="RCC1" evidence="2">
    <location>
        <begin position="225"/>
        <end position="285"/>
    </location>
</feature>
<dbReference type="RefSeq" id="XP_038047189.1">
    <property type="nucleotide sequence ID" value="XM_038191261.1"/>
</dbReference>
<dbReference type="InterPro" id="IPR051210">
    <property type="entry name" value="Ub_ligase/GEF_domain"/>
</dbReference>
<name>A0A913Z641_PATMI</name>
<proteinExistence type="predicted"/>
<dbReference type="InterPro" id="IPR009091">
    <property type="entry name" value="RCC1/BLIP-II"/>
</dbReference>
<evidence type="ECO:0000256" key="3">
    <source>
        <dbReference type="SAM" id="MobiDB-lite"/>
    </source>
</evidence>
<dbReference type="PRINTS" id="PR00633">
    <property type="entry name" value="RCCNDNSATION"/>
</dbReference>
<evidence type="ECO:0000313" key="6">
    <source>
        <dbReference type="Proteomes" id="UP000887568"/>
    </source>
</evidence>
<feature type="repeat" description="RCC1" evidence="2">
    <location>
        <begin position="156"/>
        <end position="224"/>
    </location>
</feature>
<dbReference type="OrthoDB" id="10256179at2759"/>
<feature type="repeat" description="RCC1" evidence="2">
    <location>
        <begin position="6"/>
        <end position="56"/>
    </location>
</feature>
<dbReference type="InterPro" id="IPR058923">
    <property type="entry name" value="RCC1-like_dom"/>
</dbReference>
<dbReference type="Proteomes" id="UP000887568">
    <property type="component" value="Unplaced"/>
</dbReference>
<feature type="region of interest" description="Disordered" evidence="3">
    <location>
        <begin position="299"/>
        <end position="329"/>
    </location>
</feature>
<sequence length="408" mass="43222">MAASSGSLLAWGANSFGQLALGHTRDCLIPEVVDHPPEGIVSLAGGAGHTTLLTESGKVFMCGSNFKGQLGLGHTQNMYRLVEVPDLPRIVKVTCGWDHTLAITDKGHLFSWGSNMFGQLAQNARRPARIPAFPSGQKVVDIAAGLRHSLAVTEDGRVWSWGSGVKGQLGRFDDQARAGGQAGAELRVVPEKSDQPQPVDFGEETVKIVQAAAGANHSVGLSDEGVVYVWGENKRGQLGEEPSSDSVAKADIIPLPKALDREFFGGRSVLRIHSGWTHMVAMLDDKTVVAWGRNDYGQLGCPTEPEGGDAEAEGEPGEDNGEQSPSKYSCTPIEVPTLQGCSQIACGAEHNLAITEDQVLLAWGWNEHGMCGDARVIDVHTPKKVDTRLGGKPVLIGSGAGHCLALCE</sequence>
<keyword evidence="6" id="KW-1185">Reference proteome</keyword>
<dbReference type="PROSITE" id="PS50012">
    <property type="entry name" value="RCC1_3"/>
    <property type="match status" value="7"/>
</dbReference>
<evidence type="ECO:0000313" key="5">
    <source>
        <dbReference type="EnsemblMetazoa" id="XP_038047189.1"/>
    </source>
</evidence>
<evidence type="ECO:0000256" key="2">
    <source>
        <dbReference type="PROSITE-ProRule" id="PRU00235"/>
    </source>
</evidence>
<dbReference type="AlphaFoldDB" id="A0A913Z641"/>
<keyword evidence="1" id="KW-0677">Repeat</keyword>
<dbReference type="Gene3D" id="2.130.10.30">
    <property type="entry name" value="Regulator of chromosome condensation 1/beta-lactamase-inhibitor protein II"/>
    <property type="match status" value="2"/>
</dbReference>
<feature type="repeat" description="RCC1" evidence="2">
    <location>
        <begin position="107"/>
        <end position="155"/>
    </location>
</feature>
<feature type="repeat" description="RCC1" evidence="2">
    <location>
        <begin position="286"/>
        <end position="357"/>
    </location>
</feature>
<reference evidence="5" key="1">
    <citation type="submission" date="2022-11" db="UniProtKB">
        <authorList>
            <consortium name="EnsemblMetazoa"/>
        </authorList>
    </citation>
    <scope>IDENTIFICATION</scope>
</reference>
<dbReference type="Pfam" id="PF25390">
    <property type="entry name" value="WD40_RLD"/>
    <property type="match status" value="1"/>
</dbReference>
<feature type="compositionally biased region" description="Acidic residues" evidence="3">
    <location>
        <begin position="306"/>
        <end position="321"/>
    </location>
</feature>
<dbReference type="PANTHER" id="PTHR22870:SF408">
    <property type="entry name" value="OS09G0560450 PROTEIN"/>
    <property type="match status" value="1"/>
</dbReference>
<feature type="repeat" description="RCC1" evidence="2">
    <location>
        <begin position="358"/>
        <end position="408"/>
    </location>
</feature>
<dbReference type="GeneID" id="119721268"/>
<feature type="repeat" description="RCC1" evidence="2">
    <location>
        <begin position="57"/>
        <end position="106"/>
    </location>
</feature>
<dbReference type="CTD" id="26297"/>
<dbReference type="PROSITE" id="PS00626">
    <property type="entry name" value="RCC1_2"/>
    <property type="match status" value="3"/>
</dbReference>
<dbReference type="OMA" id="GWGNCRK"/>
<dbReference type="EnsemblMetazoa" id="XM_038191261.1">
    <property type="protein sequence ID" value="XP_038047189.1"/>
    <property type="gene ID" value="LOC119721268"/>
</dbReference>
<dbReference type="InterPro" id="IPR000408">
    <property type="entry name" value="Reg_chr_condens"/>
</dbReference>
<organism evidence="5 6">
    <name type="scientific">Patiria miniata</name>
    <name type="common">Bat star</name>
    <name type="synonym">Asterina miniata</name>
    <dbReference type="NCBI Taxonomy" id="46514"/>
    <lineage>
        <taxon>Eukaryota</taxon>
        <taxon>Metazoa</taxon>
        <taxon>Echinodermata</taxon>
        <taxon>Eleutherozoa</taxon>
        <taxon>Asterozoa</taxon>
        <taxon>Asteroidea</taxon>
        <taxon>Valvatacea</taxon>
        <taxon>Valvatida</taxon>
        <taxon>Asterinidae</taxon>
        <taxon>Patiria</taxon>
    </lineage>
</organism>
<feature type="domain" description="RCC1-like" evidence="4">
    <location>
        <begin position="8"/>
        <end position="405"/>
    </location>
</feature>